<dbReference type="SMART" id="SM00060">
    <property type="entry name" value="FN3"/>
    <property type="match status" value="2"/>
</dbReference>
<evidence type="ECO:0000313" key="4">
    <source>
        <dbReference type="EMBL" id="KAK3799446.1"/>
    </source>
</evidence>
<feature type="region of interest" description="Disordered" evidence="1">
    <location>
        <begin position="1017"/>
        <end position="1040"/>
    </location>
</feature>
<protein>
    <recommendedName>
        <fullName evidence="3">Fibronectin type-III domain-containing protein</fullName>
    </recommendedName>
</protein>
<feature type="region of interest" description="Disordered" evidence="1">
    <location>
        <begin position="846"/>
        <end position="866"/>
    </location>
</feature>
<feature type="domain" description="Fibronectin type-III" evidence="3">
    <location>
        <begin position="251"/>
        <end position="351"/>
    </location>
</feature>
<feature type="compositionally biased region" description="Polar residues" evidence="1">
    <location>
        <begin position="809"/>
        <end position="824"/>
    </location>
</feature>
<dbReference type="SUPFAM" id="SSF49265">
    <property type="entry name" value="Fibronectin type III"/>
    <property type="match status" value="2"/>
</dbReference>
<dbReference type="EMBL" id="JAWDGP010000571">
    <property type="protein sequence ID" value="KAK3799446.1"/>
    <property type="molecule type" value="Genomic_DNA"/>
</dbReference>
<dbReference type="InterPro" id="IPR003961">
    <property type="entry name" value="FN3_dom"/>
</dbReference>
<keyword evidence="2" id="KW-0812">Transmembrane</keyword>
<proteinExistence type="predicted"/>
<feature type="region of interest" description="Disordered" evidence="1">
    <location>
        <begin position="770"/>
        <end position="824"/>
    </location>
</feature>
<keyword evidence="2" id="KW-0472">Membrane</keyword>
<organism evidence="4 5">
    <name type="scientific">Elysia crispata</name>
    <name type="common">lettuce slug</name>
    <dbReference type="NCBI Taxonomy" id="231223"/>
    <lineage>
        <taxon>Eukaryota</taxon>
        <taxon>Metazoa</taxon>
        <taxon>Spiralia</taxon>
        <taxon>Lophotrochozoa</taxon>
        <taxon>Mollusca</taxon>
        <taxon>Gastropoda</taxon>
        <taxon>Heterobranchia</taxon>
        <taxon>Euthyneura</taxon>
        <taxon>Panpulmonata</taxon>
        <taxon>Sacoglossa</taxon>
        <taxon>Placobranchoidea</taxon>
        <taxon>Plakobranchidae</taxon>
        <taxon>Elysia</taxon>
    </lineage>
</organism>
<keyword evidence="5" id="KW-1185">Reference proteome</keyword>
<comment type="caution">
    <text evidence="4">The sequence shown here is derived from an EMBL/GenBank/DDBJ whole genome shotgun (WGS) entry which is preliminary data.</text>
</comment>
<dbReference type="Pfam" id="PF00041">
    <property type="entry name" value="fn3"/>
    <property type="match status" value="1"/>
</dbReference>
<dbReference type="Gene3D" id="2.60.40.10">
    <property type="entry name" value="Immunoglobulins"/>
    <property type="match status" value="2"/>
</dbReference>
<evidence type="ECO:0000313" key="5">
    <source>
        <dbReference type="Proteomes" id="UP001283361"/>
    </source>
</evidence>
<feature type="transmembrane region" description="Helical" evidence="2">
    <location>
        <begin position="678"/>
        <end position="699"/>
    </location>
</feature>
<accession>A0AAE1B5R4</accession>
<feature type="region of interest" description="Disordered" evidence="1">
    <location>
        <begin position="723"/>
        <end position="755"/>
    </location>
</feature>
<gene>
    <name evidence="4" type="ORF">RRG08_009988</name>
</gene>
<dbReference type="PROSITE" id="PS50853">
    <property type="entry name" value="FN3"/>
    <property type="match status" value="2"/>
</dbReference>
<dbReference type="InterPro" id="IPR013783">
    <property type="entry name" value="Ig-like_fold"/>
</dbReference>
<keyword evidence="2" id="KW-1133">Transmembrane helix</keyword>
<feature type="domain" description="Fibronectin type-III" evidence="3">
    <location>
        <begin position="565"/>
        <end position="673"/>
    </location>
</feature>
<reference evidence="4" key="1">
    <citation type="journal article" date="2023" name="G3 (Bethesda)">
        <title>A reference genome for the long-term kleptoplast-retaining sea slug Elysia crispata morphotype clarki.</title>
        <authorList>
            <person name="Eastman K.E."/>
            <person name="Pendleton A.L."/>
            <person name="Shaikh M.A."/>
            <person name="Suttiyut T."/>
            <person name="Ogas R."/>
            <person name="Tomko P."/>
            <person name="Gavelis G."/>
            <person name="Widhalm J.R."/>
            <person name="Wisecaver J.H."/>
        </authorList>
    </citation>
    <scope>NUCLEOTIDE SEQUENCE</scope>
    <source>
        <strain evidence="4">ECLA1</strain>
    </source>
</reference>
<dbReference type="Proteomes" id="UP001283361">
    <property type="component" value="Unassembled WGS sequence"/>
</dbReference>
<name>A0AAE1B5R4_9GAST</name>
<dbReference type="AlphaFoldDB" id="A0AAE1B5R4"/>
<dbReference type="CDD" id="cd00063">
    <property type="entry name" value="FN3"/>
    <property type="match status" value="2"/>
</dbReference>
<evidence type="ECO:0000256" key="2">
    <source>
        <dbReference type="SAM" id="Phobius"/>
    </source>
</evidence>
<feature type="compositionally biased region" description="Polar residues" evidence="1">
    <location>
        <begin position="777"/>
        <end position="800"/>
    </location>
</feature>
<evidence type="ECO:0000256" key="1">
    <source>
        <dbReference type="SAM" id="MobiDB-lite"/>
    </source>
</evidence>
<feature type="compositionally biased region" description="Basic and acidic residues" evidence="1">
    <location>
        <begin position="723"/>
        <end position="734"/>
    </location>
</feature>
<sequence>MAAERTVNVSWNLRLIFFLSIFARGNTLFFLDQVKAVINPPDAFVIIGETLRVTCTLTSTFSGNVSQVRFKITANENSWFLPAENQTDLGGSVVQTYVHITKKFVSVTSLGCFHEGKQLRSTKIYTEKPLISITNITEIFYNSRLSYVHFAWSSNKKYYMDPDAMIETNTFYSYNGIPENWITNGTACDDVQSEMCDAKTYNGGYYIDIRFHVSYKTSKKRPGLDYLLPLYETEVSIDHHFVLEDIHKIETVTDIRLKDVGKTCINITWTLPWTPALNKDELLYRIELTEERREKLLNKEGIQRPQSSTEMVQVCDLMPFTHYSLTVRVKKEDINPWSDPSFPVSVTTKEDRPLIGPSVMLTGYHEERSCENGQRQILVYWNPISEPMIRGRLIGYTVQVLNDTMKTRPSSNFYRTKLPCFTGSEVKISALTELGPSLKPSVLKVPAINSTQDFSQISDIMFMVKEVLNEKRDEKTISVTWNSDIFNKNGSQVSLTIYMCEEAEPSTCFNDYETVQVEAIKGKILLMNISQFQNLFGYSLNNSRGQKTGIKWTDCVYQDGLAPPKPTDLQAHPDPEAGVVRVMWSDMRCNRRKKIFVTSYDLSICPRDAHVGDDHIQAQKSCKSVTIPSHEGSSHVFRNLEGGRSYRVRLQAKSEGGSSQFATSIVTPSSGSTNNPPLFGTVMIVLTTATLLGFLFFLICRCYKKYKRADEVTNQVTKLMEEPEKLTTPHKESDSGVYSAVGTQKPSLCPHPISPQKIDEDALILPAEKVTRRKKSVQQSDKSKLSMSDPSTTQSQSAREQQNEDVLSYSKQVPQQSHVGDQKTGNAFSQKVYFRNVTKSSAFIDEGFSSPEEKGSQSAQGPSQRGKMFDHLKNIEVQAVSIEPQRCKIKDIDSKNTIPSGSEYIQQGLQKGSCFATRKTPVMDPAHLSNKVADGYTDDPLKPDIDDVSHDESWESHLFNDDRSESSDKSCAQSECDNGYKEESFGVTFCTRYLENDGYKDNNKEVYHEPIIQIDGYSDSKPVKENNGSLEESSVCSEREEEDLLYSNTSSLERPNVLSDTVSGYQSQSFLEASNIPSYKI</sequence>
<dbReference type="InterPro" id="IPR036116">
    <property type="entry name" value="FN3_sf"/>
</dbReference>
<evidence type="ECO:0000259" key="3">
    <source>
        <dbReference type="PROSITE" id="PS50853"/>
    </source>
</evidence>